<name>A0ABZ2L393_9BACT</name>
<organism evidence="1 2">
    <name type="scientific">Pendulispora rubella</name>
    <dbReference type="NCBI Taxonomy" id="2741070"/>
    <lineage>
        <taxon>Bacteria</taxon>
        <taxon>Pseudomonadati</taxon>
        <taxon>Myxococcota</taxon>
        <taxon>Myxococcia</taxon>
        <taxon>Myxococcales</taxon>
        <taxon>Sorangiineae</taxon>
        <taxon>Pendulisporaceae</taxon>
        <taxon>Pendulispora</taxon>
    </lineage>
</organism>
<proteinExistence type="predicted"/>
<dbReference type="EMBL" id="CP089983">
    <property type="protein sequence ID" value="WXB05313.1"/>
    <property type="molecule type" value="Genomic_DNA"/>
</dbReference>
<dbReference type="Proteomes" id="UP001374803">
    <property type="component" value="Chromosome"/>
</dbReference>
<evidence type="ECO:0000313" key="1">
    <source>
        <dbReference type="EMBL" id="WXB05313.1"/>
    </source>
</evidence>
<dbReference type="PANTHER" id="PTHR38436">
    <property type="entry name" value="POLYKETIDE CYCLASE SNOAL-LIKE DOMAIN"/>
    <property type="match status" value="1"/>
</dbReference>
<dbReference type="Gene3D" id="3.10.450.50">
    <property type="match status" value="1"/>
</dbReference>
<evidence type="ECO:0000313" key="2">
    <source>
        <dbReference type="Proteomes" id="UP001374803"/>
    </source>
</evidence>
<dbReference type="InterPro" id="IPR032710">
    <property type="entry name" value="NTF2-like_dom_sf"/>
</dbReference>
<dbReference type="Pfam" id="PF07366">
    <property type="entry name" value="SnoaL"/>
    <property type="match status" value="1"/>
</dbReference>
<sequence length="154" mass="17419">MSERSQQKTPAEVAISELYDLVWSRGDYDAIDALVAPRYTIHSDPGDPWERKSLDREAYRARVQYSRTAFPDLAFVIHDIVAAGNRVAVRWSAEGTHAGDLRDLPATGKRLSFTGQTFYEIQGDRAAGHWQIIDRLDFVQQLPRNGHRPNGEVP</sequence>
<accession>A0ABZ2L393</accession>
<reference evidence="1" key="1">
    <citation type="submission" date="2021-12" db="EMBL/GenBank/DDBJ databases">
        <title>Discovery of the Pendulisporaceae a myxobacterial family with distinct sporulation behavior and unique specialized metabolism.</title>
        <authorList>
            <person name="Garcia R."/>
            <person name="Popoff A."/>
            <person name="Bader C.D."/>
            <person name="Loehr J."/>
            <person name="Walesch S."/>
            <person name="Walt C."/>
            <person name="Boldt J."/>
            <person name="Bunk B."/>
            <person name="Haeckl F.J.F.P.J."/>
            <person name="Gunesch A.P."/>
            <person name="Birkelbach J."/>
            <person name="Nuebel U."/>
            <person name="Pietschmann T."/>
            <person name="Bach T."/>
            <person name="Mueller R."/>
        </authorList>
    </citation>
    <scope>NUCLEOTIDE SEQUENCE</scope>
    <source>
        <strain evidence="1">MSr11367</strain>
    </source>
</reference>
<dbReference type="InterPro" id="IPR009959">
    <property type="entry name" value="Cyclase_SnoaL-like"/>
</dbReference>
<protein>
    <submittedName>
        <fullName evidence="1">Ester cyclase</fullName>
    </submittedName>
</protein>
<dbReference type="SUPFAM" id="SSF54427">
    <property type="entry name" value="NTF2-like"/>
    <property type="match status" value="1"/>
</dbReference>
<dbReference type="PANTHER" id="PTHR38436:SF1">
    <property type="entry name" value="ESTER CYCLASE"/>
    <property type="match status" value="1"/>
</dbReference>
<gene>
    <name evidence="1" type="ORF">LVJ94_51505</name>
</gene>
<keyword evidence="2" id="KW-1185">Reference proteome</keyword>
<dbReference type="RefSeq" id="WP_394834957.1">
    <property type="nucleotide sequence ID" value="NZ_CP089929.1"/>
</dbReference>